<feature type="compositionally biased region" description="Pro residues" evidence="1">
    <location>
        <begin position="150"/>
        <end position="162"/>
    </location>
</feature>
<feature type="region of interest" description="Disordered" evidence="1">
    <location>
        <begin position="96"/>
        <end position="224"/>
    </location>
</feature>
<dbReference type="EMBL" id="KV918813">
    <property type="protein sequence ID" value="OSX78420.1"/>
    <property type="molecule type" value="Genomic_DNA"/>
</dbReference>
<gene>
    <name evidence="2" type="ORF">BU14_0109s0020</name>
</gene>
<organism evidence="2 3">
    <name type="scientific">Porphyra umbilicalis</name>
    <name type="common">Purple laver</name>
    <name type="synonym">Red alga</name>
    <dbReference type="NCBI Taxonomy" id="2786"/>
    <lineage>
        <taxon>Eukaryota</taxon>
        <taxon>Rhodophyta</taxon>
        <taxon>Bangiophyceae</taxon>
        <taxon>Bangiales</taxon>
        <taxon>Bangiaceae</taxon>
        <taxon>Porphyra</taxon>
    </lineage>
</organism>
<accession>A0A1X6PCE7</accession>
<feature type="compositionally biased region" description="Low complexity" evidence="1">
    <location>
        <begin position="23"/>
        <end position="35"/>
    </location>
</feature>
<evidence type="ECO:0000256" key="1">
    <source>
        <dbReference type="SAM" id="MobiDB-lite"/>
    </source>
</evidence>
<feature type="region of interest" description="Disordered" evidence="1">
    <location>
        <begin position="1"/>
        <end position="58"/>
    </location>
</feature>
<feature type="compositionally biased region" description="Low complexity" evidence="1">
    <location>
        <begin position="110"/>
        <end position="127"/>
    </location>
</feature>
<name>A0A1X6PCE7_PORUM</name>
<reference evidence="2 3" key="1">
    <citation type="submission" date="2017-03" db="EMBL/GenBank/DDBJ databases">
        <title>WGS assembly of Porphyra umbilicalis.</title>
        <authorList>
            <person name="Brawley S.H."/>
            <person name="Blouin N.A."/>
            <person name="Ficko-Blean E."/>
            <person name="Wheeler G.L."/>
            <person name="Lohr M."/>
            <person name="Goodson H.V."/>
            <person name="Jenkins J.W."/>
            <person name="Blaby-Haas C.E."/>
            <person name="Helliwell K.E."/>
            <person name="Chan C."/>
            <person name="Marriage T."/>
            <person name="Bhattacharya D."/>
            <person name="Klein A.S."/>
            <person name="Badis Y."/>
            <person name="Brodie J."/>
            <person name="Cao Y."/>
            <person name="Collen J."/>
            <person name="Dittami S.M."/>
            <person name="Gachon C.M."/>
            <person name="Green B.R."/>
            <person name="Karpowicz S."/>
            <person name="Kim J.W."/>
            <person name="Kudahl U."/>
            <person name="Lin S."/>
            <person name="Michel G."/>
            <person name="Mittag M."/>
            <person name="Olson B.J."/>
            <person name="Pangilinan J."/>
            <person name="Peng Y."/>
            <person name="Qiu H."/>
            <person name="Shu S."/>
            <person name="Singer J.T."/>
            <person name="Smith A.G."/>
            <person name="Sprecher B.N."/>
            <person name="Wagner V."/>
            <person name="Wang W."/>
            <person name="Wang Z.-Y."/>
            <person name="Yan J."/>
            <person name="Yarish C."/>
            <person name="Zoeuner-Riek S."/>
            <person name="Zhuang Y."/>
            <person name="Zou Y."/>
            <person name="Lindquist E.A."/>
            <person name="Grimwood J."/>
            <person name="Barry K."/>
            <person name="Rokhsar D.S."/>
            <person name="Schmutz J."/>
            <person name="Stiller J.W."/>
            <person name="Grossman A.R."/>
            <person name="Prochnik S.E."/>
        </authorList>
    </citation>
    <scope>NUCLEOTIDE SEQUENCE [LARGE SCALE GENOMIC DNA]</scope>
    <source>
        <strain evidence="2">4086291</strain>
    </source>
</reference>
<dbReference type="AlphaFoldDB" id="A0A1X6PCE7"/>
<evidence type="ECO:0000313" key="3">
    <source>
        <dbReference type="Proteomes" id="UP000218209"/>
    </source>
</evidence>
<dbReference type="Proteomes" id="UP000218209">
    <property type="component" value="Unassembled WGS sequence"/>
</dbReference>
<sequence>MALATMQPREIHGVPRKGRPPNTSAGGRASTRGGATPPPRRWRAPGAPTAVHQPAAGAATGLYQPAAVAGGSEVPAGQACRQGARRAHFLPAAPVGADVVPRPLPHGDLTPSTSSSSAPAWRRATAAGDAHPQSRLPPPACRAVRRALRRPPPAARAPPLPPRRPRLSRPPRPPSRDGQHARPGPQQGHRSERGQDGASTRHPRRGRQQARRGCKPVGARRELL</sequence>
<protein>
    <submittedName>
        <fullName evidence="2">Uncharacterized protein</fullName>
    </submittedName>
</protein>
<keyword evidence="3" id="KW-1185">Reference proteome</keyword>
<proteinExistence type="predicted"/>
<feature type="compositionally biased region" description="Basic residues" evidence="1">
    <location>
        <begin position="201"/>
        <end position="214"/>
    </location>
</feature>
<evidence type="ECO:0000313" key="2">
    <source>
        <dbReference type="EMBL" id="OSX78420.1"/>
    </source>
</evidence>